<dbReference type="GO" id="GO:0003677">
    <property type="term" value="F:DNA binding"/>
    <property type="evidence" value="ECO:0007669"/>
    <property type="project" value="UniProtKB-KW"/>
</dbReference>
<protein>
    <recommendedName>
        <fullName evidence="9">RNA polymerase sigma-54 factor</fullName>
    </recommendedName>
</protein>
<keyword evidence="5 9" id="KW-0805">Transcription regulation</keyword>
<keyword evidence="3 9" id="KW-0808">Transferase</keyword>
<dbReference type="Gene3D" id="1.10.10.1330">
    <property type="entry name" value="RNA polymerase sigma-54 factor, core-binding domain"/>
    <property type="match status" value="1"/>
</dbReference>
<feature type="region of interest" description="Disordered" evidence="10">
    <location>
        <begin position="70"/>
        <end position="128"/>
    </location>
</feature>
<keyword evidence="8 9" id="KW-0804">Transcription</keyword>
<sequence>MKQSLQLRVSQHLALTPQLQQSIRLLQLSTLELQQELEHILAENPMLERIDDPLDHSVRLLADGAITPGAASATTEKSGGDDAPAADGEASYENGEAGDSPDSGNGESEWSFDDVARTGKSPDDDNARPQLEAHHVTLREHLLEQVRLTMHSPRDRALAELIIDALDNNGYLEEPLEEIHARLPAELEIEPEELRVALKLVQSFEPAGVGARDAAECLSLQIRRMPKVPLVTRRMALTIVEQHLPLFAQRDFNKLKKLLDCDEEDLREAQAVIRQCNPHPGAAFASDSADYVVPDVIVKRGKNGWQVTLNHEVMPRLRVNALYANILKQNKGEGSLNSQLQEAKWLIKNMRQRFDTILRVAQAIVDRQRNFFSHGAVAMRPLVLREIADTLGLHESTISRVTTQKYMLTPHGMFELKYFFGSHVATEAGGEASSTAIRALIKQLIGAEDPKNPLSDSKIAEMLGEQGMVVARRTVAKYREALKIPPVNLRKSL</sequence>
<evidence type="ECO:0000256" key="9">
    <source>
        <dbReference type="PIRNR" id="PIRNR000774"/>
    </source>
</evidence>
<feature type="domain" description="RNA polymerase sigma factor 54 DNA-binding" evidence="11">
    <location>
        <begin position="336"/>
        <end position="491"/>
    </location>
</feature>
<proteinExistence type="inferred from homology"/>
<keyword evidence="14" id="KW-1185">Reference proteome</keyword>
<dbReference type="NCBIfam" id="NF004595">
    <property type="entry name" value="PRK05932.1-2"/>
    <property type="match status" value="1"/>
</dbReference>
<dbReference type="Pfam" id="PF04963">
    <property type="entry name" value="Sigma54_CBD"/>
    <property type="match status" value="1"/>
</dbReference>
<keyword evidence="6 9" id="KW-0731">Sigma factor</keyword>
<dbReference type="PROSITE" id="PS00717">
    <property type="entry name" value="SIGMA54_1"/>
    <property type="match status" value="1"/>
</dbReference>
<dbReference type="InterPro" id="IPR038709">
    <property type="entry name" value="RpoN_core-bd_sf"/>
</dbReference>
<dbReference type="InterPro" id="IPR000394">
    <property type="entry name" value="RNA_pol_sigma_54"/>
</dbReference>
<evidence type="ECO:0000256" key="7">
    <source>
        <dbReference type="ARBA" id="ARBA00023125"/>
    </source>
</evidence>
<dbReference type="PRINTS" id="PR00045">
    <property type="entry name" value="SIGMA54FCT"/>
</dbReference>
<dbReference type="Proteomes" id="UP000295382">
    <property type="component" value="Unassembled WGS sequence"/>
</dbReference>
<gene>
    <name evidence="13" type="ORF">EDC30_10477</name>
</gene>
<dbReference type="GO" id="GO:0006352">
    <property type="term" value="P:DNA-templated transcription initiation"/>
    <property type="evidence" value="ECO:0007669"/>
    <property type="project" value="InterPro"/>
</dbReference>
<evidence type="ECO:0000256" key="3">
    <source>
        <dbReference type="ARBA" id="ARBA00022679"/>
    </source>
</evidence>
<evidence type="ECO:0000256" key="5">
    <source>
        <dbReference type="ARBA" id="ARBA00023015"/>
    </source>
</evidence>
<dbReference type="PIRSF" id="PIRSF000774">
    <property type="entry name" value="RpoN"/>
    <property type="match status" value="1"/>
</dbReference>
<evidence type="ECO:0000256" key="4">
    <source>
        <dbReference type="ARBA" id="ARBA00022695"/>
    </source>
</evidence>
<dbReference type="PROSITE" id="PS50044">
    <property type="entry name" value="SIGMA54_3"/>
    <property type="match status" value="1"/>
</dbReference>
<evidence type="ECO:0000259" key="12">
    <source>
        <dbReference type="Pfam" id="PF04963"/>
    </source>
</evidence>
<dbReference type="NCBIfam" id="NF009118">
    <property type="entry name" value="PRK12469.1"/>
    <property type="match status" value="1"/>
</dbReference>
<dbReference type="NCBIfam" id="NF004598">
    <property type="entry name" value="PRK05932.1-5"/>
    <property type="match status" value="1"/>
</dbReference>
<dbReference type="InterPro" id="IPR007046">
    <property type="entry name" value="RNA_pol_sigma_54_core-bd"/>
</dbReference>
<dbReference type="Pfam" id="PF04552">
    <property type="entry name" value="Sigma54_DBD"/>
    <property type="match status" value="1"/>
</dbReference>
<dbReference type="AlphaFoldDB" id="A0A4R3HW02"/>
<evidence type="ECO:0000256" key="8">
    <source>
        <dbReference type="ARBA" id="ARBA00023163"/>
    </source>
</evidence>
<feature type="domain" description="RNA polymerase sigma factor 54 core-binding" evidence="12">
    <location>
        <begin position="132"/>
        <end position="323"/>
    </location>
</feature>
<feature type="compositionally biased region" description="Basic and acidic residues" evidence="10">
    <location>
        <begin position="114"/>
        <end position="128"/>
    </location>
</feature>
<organism evidence="13 14">
    <name type="scientific">Paucimonas lemoignei</name>
    <name type="common">Pseudomonas lemoignei</name>
    <dbReference type="NCBI Taxonomy" id="29443"/>
    <lineage>
        <taxon>Bacteria</taxon>
        <taxon>Pseudomonadati</taxon>
        <taxon>Pseudomonadota</taxon>
        <taxon>Betaproteobacteria</taxon>
        <taxon>Burkholderiales</taxon>
        <taxon>Burkholderiaceae</taxon>
        <taxon>Paucimonas</taxon>
    </lineage>
</organism>
<evidence type="ECO:0000256" key="6">
    <source>
        <dbReference type="ARBA" id="ARBA00023082"/>
    </source>
</evidence>
<dbReference type="InterPro" id="IPR007634">
    <property type="entry name" value="RNA_pol_sigma_54_DNA-bd"/>
</dbReference>
<comment type="function">
    <text evidence="9">Sigma factors are initiation factors that promote the attachment of RNA polymerase to specific initiation sites and are then released.</text>
</comment>
<keyword evidence="7 9" id="KW-0238">DNA-binding</keyword>
<dbReference type="GO" id="GO:0000428">
    <property type="term" value="C:DNA-directed RNA polymerase complex"/>
    <property type="evidence" value="ECO:0007669"/>
    <property type="project" value="UniProtKB-KW"/>
</dbReference>
<dbReference type="OrthoDB" id="9814402at2"/>
<dbReference type="EMBL" id="SLZQ01000004">
    <property type="protein sequence ID" value="TCS37278.1"/>
    <property type="molecule type" value="Genomic_DNA"/>
</dbReference>
<evidence type="ECO:0000259" key="11">
    <source>
        <dbReference type="Pfam" id="PF04552"/>
    </source>
</evidence>
<name>A0A4R3HW02_PAULE</name>
<dbReference type="GO" id="GO:0016779">
    <property type="term" value="F:nucleotidyltransferase activity"/>
    <property type="evidence" value="ECO:0007669"/>
    <property type="project" value="UniProtKB-KW"/>
</dbReference>
<evidence type="ECO:0000256" key="1">
    <source>
        <dbReference type="ARBA" id="ARBA00008798"/>
    </source>
</evidence>
<comment type="similarity">
    <text evidence="1 9">Belongs to the sigma-54 factor family.</text>
</comment>
<dbReference type="GO" id="GO:0001216">
    <property type="term" value="F:DNA-binding transcription activator activity"/>
    <property type="evidence" value="ECO:0007669"/>
    <property type="project" value="InterPro"/>
</dbReference>
<dbReference type="GO" id="GO:0016987">
    <property type="term" value="F:sigma factor activity"/>
    <property type="evidence" value="ECO:0007669"/>
    <property type="project" value="UniProtKB-KW"/>
</dbReference>
<evidence type="ECO:0000256" key="10">
    <source>
        <dbReference type="SAM" id="MobiDB-lite"/>
    </source>
</evidence>
<reference evidence="13 14" key="1">
    <citation type="submission" date="2019-03" db="EMBL/GenBank/DDBJ databases">
        <title>Genomic Encyclopedia of Type Strains, Phase IV (KMG-IV): sequencing the most valuable type-strain genomes for metagenomic binning, comparative biology and taxonomic classification.</title>
        <authorList>
            <person name="Goeker M."/>
        </authorList>
    </citation>
    <scope>NUCLEOTIDE SEQUENCE [LARGE SCALE GENOMIC DNA]</scope>
    <source>
        <strain evidence="13 14">DSM 7445</strain>
    </source>
</reference>
<dbReference type="Gene3D" id="1.10.10.60">
    <property type="entry name" value="Homeodomain-like"/>
    <property type="match status" value="1"/>
</dbReference>
<dbReference type="RefSeq" id="WP_132258233.1">
    <property type="nucleotide sequence ID" value="NZ_SLZQ01000004.1"/>
</dbReference>
<dbReference type="PANTHER" id="PTHR32248">
    <property type="entry name" value="RNA POLYMERASE SIGMA-54 FACTOR"/>
    <property type="match status" value="1"/>
</dbReference>
<comment type="caution">
    <text evidence="13">The sequence shown here is derived from an EMBL/GenBank/DDBJ whole genome shotgun (WGS) entry which is preliminary data.</text>
</comment>
<evidence type="ECO:0000313" key="13">
    <source>
        <dbReference type="EMBL" id="TCS37278.1"/>
    </source>
</evidence>
<keyword evidence="2 9" id="KW-0240">DNA-directed RNA polymerase</keyword>
<evidence type="ECO:0000256" key="2">
    <source>
        <dbReference type="ARBA" id="ARBA00022478"/>
    </source>
</evidence>
<dbReference type="PROSITE" id="PS00718">
    <property type="entry name" value="SIGMA54_2"/>
    <property type="match status" value="1"/>
</dbReference>
<keyword evidence="4 9" id="KW-0548">Nucleotidyltransferase</keyword>
<dbReference type="PANTHER" id="PTHR32248:SF4">
    <property type="entry name" value="RNA POLYMERASE SIGMA-54 FACTOR"/>
    <property type="match status" value="1"/>
</dbReference>
<dbReference type="NCBIfam" id="TIGR02395">
    <property type="entry name" value="rpoN_sigma"/>
    <property type="match status" value="1"/>
</dbReference>
<accession>A0A4R3HW02</accession>
<evidence type="ECO:0000313" key="14">
    <source>
        <dbReference type="Proteomes" id="UP000295382"/>
    </source>
</evidence>
<dbReference type="Pfam" id="PF00309">
    <property type="entry name" value="Sigma54_AID"/>
    <property type="match status" value="1"/>
</dbReference>